<keyword evidence="1" id="KW-0175">Coiled coil</keyword>
<feature type="compositionally biased region" description="Polar residues" evidence="2">
    <location>
        <begin position="265"/>
        <end position="280"/>
    </location>
</feature>
<keyword evidence="5" id="KW-1185">Reference proteome</keyword>
<proteinExistence type="predicted"/>
<reference evidence="4 5" key="1">
    <citation type="submission" date="2019-04" db="EMBL/GenBank/DDBJ databases">
        <title>An improved genome assembly and genetic linkage map for asparagus bean, Vigna unguiculata ssp. sesquipedialis.</title>
        <authorList>
            <person name="Xia Q."/>
            <person name="Zhang R."/>
            <person name="Dong Y."/>
        </authorList>
    </citation>
    <scope>NUCLEOTIDE SEQUENCE [LARGE SCALE GENOMIC DNA]</scope>
    <source>
        <tissue evidence="4">Leaf</tissue>
    </source>
</reference>
<dbReference type="PROSITE" id="PS51279">
    <property type="entry name" value="BCNT_C"/>
    <property type="match status" value="1"/>
</dbReference>
<evidence type="ECO:0000256" key="2">
    <source>
        <dbReference type="SAM" id="MobiDB-lite"/>
    </source>
</evidence>
<evidence type="ECO:0000313" key="5">
    <source>
        <dbReference type="Proteomes" id="UP000501690"/>
    </source>
</evidence>
<feature type="coiled-coil region" evidence="1">
    <location>
        <begin position="224"/>
        <end position="258"/>
    </location>
</feature>
<feature type="domain" description="BCNT-C" evidence="3">
    <location>
        <begin position="115"/>
        <end position="200"/>
    </location>
</feature>
<accession>A0A4D6MUR0</accession>
<dbReference type="Proteomes" id="UP000501690">
    <property type="component" value="Linkage Group LG8"/>
</dbReference>
<feature type="compositionally biased region" description="Basic and acidic residues" evidence="2">
    <location>
        <begin position="1"/>
        <end position="19"/>
    </location>
</feature>
<evidence type="ECO:0000256" key="1">
    <source>
        <dbReference type="SAM" id="Coils"/>
    </source>
</evidence>
<dbReference type="EMBL" id="CP039352">
    <property type="protein sequence ID" value="QCE03645.1"/>
    <property type="molecule type" value="Genomic_DNA"/>
</dbReference>
<name>A0A4D6MUR0_VIGUN</name>
<protein>
    <recommendedName>
        <fullName evidence="3">BCNT-C domain-containing protein</fullName>
    </recommendedName>
</protein>
<dbReference type="InterPro" id="IPR011421">
    <property type="entry name" value="BCNT-C"/>
</dbReference>
<feature type="region of interest" description="Disordered" evidence="2">
    <location>
        <begin position="1"/>
        <end position="23"/>
    </location>
</feature>
<organism evidence="4 5">
    <name type="scientific">Vigna unguiculata</name>
    <name type="common">Cowpea</name>
    <dbReference type="NCBI Taxonomy" id="3917"/>
    <lineage>
        <taxon>Eukaryota</taxon>
        <taxon>Viridiplantae</taxon>
        <taxon>Streptophyta</taxon>
        <taxon>Embryophyta</taxon>
        <taxon>Tracheophyta</taxon>
        <taxon>Spermatophyta</taxon>
        <taxon>Magnoliopsida</taxon>
        <taxon>eudicotyledons</taxon>
        <taxon>Gunneridae</taxon>
        <taxon>Pentapetalae</taxon>
        <taxon>rosids</taxon>
        <taxon>fabids</taxon>
        <taxon>Fabales</taxon>
        <taxon>Fabaceae</taxon>
        <taxon>Papilionoideae</taxon>
        <taxon>50 kb inversion clade</taxon>
        <taxon>NPAAA clade</taxon>
        <taxon>indigoferoid/millettioid clade</taxon>
        <taxon>Phaseoleae</taxon>
        <taxon>Vigna</taxon>
    </lineage>
</organism>
<dbReference type="AlphaFoldDB" id="A0A4D6MUR0"/>
<feature type="compositionally biased region" description="Basic and acidic residues" evidence="2">
    <location>
        <begin position="284"/>
        <end position="296"/>
    </location>
</feature>
<evidence type="ECO:0000313" key="4">
    <source>
        <dbReference type="EMBL" id="QCE03645.1"/>
    </source>
</evidence>
<sequence length="379" mass="41823">MMSIEESHLLAQRKKDVNRGKASGSTKKAFVSDAKACDNKEVHIEHRCQTKYIVEANALLSSSHCNRLELTPFSSCLRIKKELNINCGLLREVLSLWVPNREFIQVRQQLVKLSTLYEIKVGDIIEKIRELVSEADHVEKVRMDWALTQDEMNLPILADEAPPMKQKKKSELLEKKDFYNRAATQGFDEDHPASSDAVGVSCGRDDGLHVNAEDGHIEADNTSVADAQRNAIDNEQILADAKNEIDEAVEVVVASELESADIGATSPSKSGAADNTTEGAPTTEEEKTGEEQRDVVDSSSNDDALIIVEALGFVSQELDDVEADSTPNREVAEAMLKEENVMKPNSPLGQQSTHVGEPITPLSQVPAPFVEKMFICRDR</sequence>
<feature type="region of interest" description="Disordered" evidence="2">
    <location>
        <begin position="261"/>
        <end position="300"/>
    </location>
</feature>
<evidence type="ECO:0000259" key="3">
    <source>
        <dbReference type="PROSITE" id="PS51279"/>
    </source>
</evidence>
<gene>
    <name evidence="4" type="ORF">DEO72_LG8g1670</name>
</gene>